<dbReference type="Gene3D" id="3.40.50.10540">
    <property type="entry name" value="Crotonobetainyl-coa:carnitine coa-transferase, domain 1"/>
    <property type="match status" value="1"/>
</dbReference>
<dbReference type="AlphaFoldDB" id="A0A7H1N660"/>
<keyword evidence="3" id="KW-1185">Reference proteome</keyword>
<gene>
    <name evidence="2" type="ORF">HQ394_07580</name>
</gene>
<dbReference type="InterPro" id="IPR023606">
    <property type="entry name" value="CoA-Trfase_III_dom_1_sf"/>
</dbReference>
<dbReference type="GO" id="GO:0016740">
    <property type="term" value="F:transferase activity"/>
    <property type="evidence" value="ECO:0007669"/>
    <property type="project" value="UniProtKB-KW"/>
</dbReference>
<dbReference type="SUPFAM" id="SSF89796">
    <property type="entry name" value="CoA-transferase family III (CaiB/BaiF)"/>
    <property type="match status" value="1"/>
</dbReference>
<dbReference type="InterPro" id="IPR050509">
    <property type="entry name" value="CoA-transferase_III"/>
</dbReference>
<dbReference type="InterPro" id="IPR044855">
    <property type="entry name" value="CoA-Trfase_III_dom3_sf"/>
</dbReference>
<evidence type="ECO:0000313" key="2">
    <source>
        <dbReference type="EMBL" id="QNT71196.1"/>
    </source>
</evidence>
<reference evidence="2 3" key="1">
    <citation type="submission" date="2020-05" db="EMBL/GenBank/DDBJ databases">
        <title>Complete closed genome sequence of Defluviicoccus vanus.</title>
        <authorList>
            <person name="Bessarab I."/>
            <person name="Arumugam K."/>
            <person name="Maszenan A.M."/>
            <person name="Seviour R.J."/>
            <person name="Williams R.B."/>
        </authorList>
    </citation>
    <scope>NUCLEOTIDE SEQUENCE [LARGE SCALE GENOMIC DNA]</scope>
    <source>
        <strain evidence="2 3">Ben 114</strain>
    </source>
</reference>
<proteinExistence type="predicted"/>
<evidence type="ECO:0000256" key="1">
    <source>
        <dbReference type="ARBA" id="ARBA00022679"/>
    </source>
</evidence>
<accession>A0A7H1N660</accession>
<organism evidence="2 3">
    <name type="scientific">Defluviicoccus vanus</name>
    <dbReference type="NCBI Taxonomy" id="111831"/>
    <lineage>
        <taxon>Bacteria</taxon>
        <taxon>Pseudomonadati</taxon>
        <taxon>Pseudomonadota</taxon>
        <taxon>Alphaproteobacteria</taxon>
        <taxon>Rhodospirillales</taxon>
        <taxon>Rhodospirillaceae</taxon>
        <taxon>Defluviicoccus</taxon>
    </lineage>
</organism>
<dbReference type="Pfam" id="PF02515">
    <property type="entry name" value="CoA_transf_3"/>
    <property type="match status" value="1"/>
</dbReference>
<sequence>MQPRTLPTSLVDAGVRPLAGVRVLDCATFIAAPTCATLLGEFGAELIKVEHPGSGDPLRRFGTPSPRADSSYCWLSEARNRTSITLDLSRPEGAALFRRLAAVSDVICENFRPGTLERWGLGWEQLRAVNPDLVLLRVTGYGQTGPYRDRPGFARIAHAVGGLSQLAGMPGEIPVTPGSTSLGDYLAGLYAAVGVLVALIHRRRGGGGQVVDIGLYEAVLRVLDELAPAYIHAGVVRDREGAGTRNACPHGHFPTRDERWVAIACTTDKMFARLATAMDRPQLADATAFGPQTVRLAARETVDRLVAAWTGSLDLEEVMRRCLAAEVPVGPLNSIVDIVNDPQVAARGNLVGITDADVGTCVIPDVIPRLSATPGRIDRIGPALGSGNARVFRDLLGLSADEVDELRVRGVL</sequence>
<dbReference type="KEGG" id="dvn:HQ394_07580"/>
<name>A0A7H1N660_9PROT</name>
<protein>
    <submittedName>
        <fullName evidence="2">CoA transferase</fullName>
    </submittedName>
</protein>
<dbReference type="PANTHER" id="PTHR48228">
    <property type="entry name" value="SUCCINYL-COA--D-CITRAMALATE COA-TRANSFERASE"/>
    <property type="match status" value="1"/>
</dbReference>
<dbReference type="InterPro" id="IPR003673">
    <property type="entry name" value="CoA-Trfase_fam_III"/>
</dbReference>
<evidence type="ECO:0000313" key="3">
    <source>
        <dbReference type="Proteomes" id="UP000516369"/>
    </source>
</evidence>
<dbReference type="Gene3D" id="3.30.1540.10">
    <property type="entry name" value="formyl-coa transferase, domain 3"/>
    <property type="match status" value="1"/>
</dbReference>
<dbReference type="PANTHER" id="PTHR48228:SF6">
    <property type="entry name" value="L-CARNITINE COA-TRANSFERASE"/>
    <property type="match status" value="1"/>
</dbReference>
<dbReference type="Proteomes" id="UP000516369">
    <property type="component" value="Chromosome"/>
</dbReference>
<dbReference type="EMBL" id="CP053923">
    <property type="protein sequence ID" value="QNT71196.1"/>
    <property type="molecule type" value="Genomic_DNA"/>
</dbReference>
<keyword evidence="1 2" id="KW-0808">Transferase</keyword>